<organism evidence="2 3">
    <name type="scientific">Methanococcoides alaskense</name>
    <dbReference type="NCBI Taxonomy" id="325778"/>
    <lineage>
        <taxon>Archaea</taxon>
        <taxon>Methanobacteriati</taxon>
        <taxon>Methanobacteriota</taxon>
        <taxon>Stenosarchaea group</taxon>
        <taxon>Methanomicrobia</taxon>
        <taxon>Methanosarcinales</taxon>
        <taxon>Methanosarcinaceae</taxon>
        <taxon>Methanococcoides</taxon>
    </lineage>
</organism>
<dbReference type="RefSeq" id="WP_270096602.1">
    <property type="nucleotide sequence ID" value="NZ_JAQFFK010000003.1"/>
</dbReference>
<dbReference type="EMBL" id="JAVDQI010000001">
    <property type="protein sequence ID" value="MDR6221577.1"/>
    <property type="molecule type" value="Genomic_DNA"/>
</dbReference>
<dbReference type="Pfam" id="PF07796">
    <property type="entry name" value="DUF1638"/>
    <property type="match status" value="1"/>
</dbReference>
<proteinExistence type="predicted"/>
<name>A0AA90TX55_9EURY</name>
<sequence>MPVMSIVGCEMFEDEIVYLIQNDPTLDEVIVVENENSVGLDQKLNDIGYSHAVLPLAKITIKSERKDVERFSLIVYLLEIELDSQGERLKDEVYKTVDLMVKYSDSILVFYGLCGNVLVNIEKDFESCPCPISILKDEDDRIVDDCICAALGGREVYMQPLKDTKGEGIYFLTPMQAARWRDMVVITRLTPDPNDIEMVKIVFDYAGYKHVAKVDTGLAYEKDFEEKVDEFARLFNFNVIDLKGNLKIFEISYENAKADMFKNIKPND</sequence>
<accession>A0AA90TX55</accession>
<dbReference type="InterPro" id="IPR012437">
    <property type="entry name" value="DUF1638"/>
</dbReference>
<evidence type="ECO:0000259" key="1">
    <source>
        <dbReference type="Pfam" id="PF07796"/>
    </source>
</evidence>
<dbReference type="Proteomes" id="UP001185015">
    <property type="component" value="Unassembled WGS sequence"/>
</dbReference>
<gene>
    <name evidence="2" type="ORF">J2750_000009</name>
</gene>
<evidence type="ECO:0000313" key="2">
    <source>
        <dbReference type="EMBL" id="MDR6221577.1"/>
    </source>
</evidence>
<protein>
    <recommendedName>
        <fullName evidence="1">DUF1638 domain-containing protein</fullName>
    </recommendedName>
</protein>
<feature type="domain" description="DUF1638" evidence="1">
    <location>
        <begin position="78"/>
        <end position="250"/>
    </location>
</feature>
<reference evidence="2 3" key="1">
    <citation type="submission" date="2023-07" db="EMBL/GenBank/DDBJ databases">
        <title>Genomic Encyclopedia of Type Strains, Phase IV (KMG-IV): sequencing the most valuable type-strain genomes for metagenomic binning, comparative biology and taxonomic classification.</title>
        <authorList>
            <person name="Goeker M."/>
        </authorList>
    </citation>
    <scope>NUCLEOTIDE SEQUENCE [LARGE SCALE GENOMIC DNA]</scope>
    <source>
        <strain evidence="2 3">DSM 17273</strain>
    </source>
</reference>
<dbReference type="AlphaFoldDB" id="A0AA90TX55"/>
<comment type="caution">
    <text evidence="2">The sequence shown here is derived from an EMBL/GenBank/DDBJ whole genome shotgun (WGS) entry which is preliminary data.</text>
</comment>
<evidence type="ECO:0000313" key="3">
    <source>
        <dbReference type="Proteomes" id="UP001185015"/>
    </source>
</evidence>
<keyword evidence="3" id="KW-1185">Reference proteome</keyword>